<dbReference type="CDD" id="cd00109">
    <property type="entry name" value="Kunitz-type"/>
    <property type="match status" value="1"/>
</dbReference>
<evidence type="ECO:0000259" key="7">
    <source>
        <dbReference type="PROSITE" id="PS50279"/>
    </source>
</evidence>
<evidence type="ECO:0000256" key="3">
    <source>
        <dbReference type="ARBA" id="ARBA00022690"/>
    </source>
</evidence>
<dbReference type="PANTHER" id="PTHR10083">
    <property type="entry name" value="KUNITZ-TYPE PROTEASE INHIBITOR-RELATED"/>
    <property type="match status" value="1"/>
</dbReference>
<dbReference type="PROSITE" id="PS51257">
    <property type="entry name" value="PROKAR_LIPOPROTEIN"/>
    <property type="match status" value="1"/>
</dbReference>
<keyword evidence="5" id="KW-1015">Disulfide bond</keyword>
<feature type="chain" id="PRO_5044799794" description="BPTI/Kunitz inhibitor domain-containing protein" evidence="6">
    <location>
        <begin position="25"/>
        <end position="132"/>
    </location>
</feature>
<dbReference type="PANTHER" id="PTHR10083:SF328">
    <property type="entry name" value="TISSUE FACTOR PATHWAY INHIBITOR"/>
    <property type="match status" value="1"/>
</dbReference>
<dbReference type="GO" id="GO:0005576">
    <property type="term" value="C:extracellular region"/>
    <property type="evidence" value="ECO:0007669"/>
    <property type="project" value="UniProtKB-SubCell"/>
</dbReference>
<dbReference type="Proteomes" id="UP001619887">
    <property type="component" value="Unassembled WGS sequence"/>
</dbReference>
<keyword evidence="9" id="KW-1185">Reference proteome</keyword>
<dbReference type="Pfam" id="PF00014">
    <property type="entry name" value="Kunitz_BPTI"/>
    <property type="match status" value="1"/>
</dbReference>
<dbReference type="SMART" id="SM00131">
    <property type="entry name" value="KU"/>
    <property type="match status" value="1"/>
</dbReference>
<feature type="signal peptide" evidence="6">
    <location>
        <begin position="1"/>
        <end position="24"/>
    </location>
</feature>
<dbReference type="InterPro" id="IPR050098">
    <property type="entry name" value="TFPI/VKTCI-like"/>
</dbReference>
<keyword evidence="2" id="KW-0964">Secreted</keyword>
<dbReference type="PROSITE" id="PS50279">
    <property type="entry name" value="BPTI_KUNITZ_2"/>
    <property type="match status" value="1"/>
</dbReference>
<evidence type="ECO:0000313" key="9">
    <source>
        <dbReference type="Proteomes" id="UP001619887"/>
    </source>
</evidence>
<dbReference type="PROSITE" id="PS00280">
    <property type="entry name" value="BPTI_KUNITZ_1"/>
    <property type="match status" value="1"/>
</dbReference>
<dbReference type="Gene3D" id="4.10.410.10">
    <property type="entry name" value="Pancreatic trypsin inhibitor Kunitz domain"/>
    <property type="match status" value="1"/>
</dbReference>
<evidence type="ECO:0000256" key="2">
    <source>
        <dbReference type="ARBA" id="ARBA00022525"/>
    </source>
</evidence>
<evidence type="ECO:0000256" key="4">
    <source>
        <dbReference type="ARBA" id="ARBA00022900"/>
    </source>
</evidence>
<dbReference type="InterPro" id="IPR002223">
    <property type="entry name" value="Kunitz_BPTI"/>
</dbReference>
<keyword evidence="3" id="KW-0646">Protease inhibitor</keyword>
<organism evidence="8 9">
    <name type="scientific">Pagothenia borchgrevinki</name>
    <name type="common">Bald rockcod</name>
    <name type="synonym">Trematomus borchgrevinki</name>
    <dbReference type="NCBI Taxonomy" id="8213"/>
    <lineage>
        <taxon>Eukaryota</taxon>
        <taxon>Metazoa</taxon>
        <taxon>Chordata</taxon>
        <taxon>Craniata</taxon>
        <taxon>Vertebrata</taxon>
        <taxon>Euteleostomi</taxon>
        <taxon>Actinopterygii</taxon>
        <taxon>Neopterygii</taxon>
        <taxon>Teleostei</taxon>
        <taxon>Neoteleostei</taxon>
        <taxon>Acanthomorphata</taxon>
        <taxon>Eupercaria</taxon>
        <taxon>Perciformes</taxon>
        <taxon>Notothenioidei</taxon>
        <taxon>Nototheniidae</taxon>
        <taxon>Pagothenia</taxon>
    </lineage>
</organism>
<dbReference type="PRINTS" id="PR00759">
    <property type="entry name" value="BASICPTASE"/>
</dbReference>
<protein>
    <recommendedName>
        <fullName evidence="7">BPTI/Kunitz inhibitor domain-containing protein</fullName>
    </recommendedName>
</protein>
<accession>A0ABD2FIM9</accession>
<dbReference type="SUPFAM" id="SSF57362">
    <property type="entry name" value="BPTI-like"/>
    <property type="match status" value="1"/>
</dbReference>
<proteinExistence type="predicted"/>
<keyword evidence="4" id="KW-0722">Serine protease inhibitor</keyword>
<comment type="caution">
    <text evidence="8">The sequence shown here is derived from an EMBL/GenBank/DDBJ whole genome shotgun (WGS) entry which is preliminary data.</text>
</comment>
<sequence>MNEKKTIVFSVLLLLLGCTWTIQADVDEDEVEKPVNPTVDPANVEHFNLTLLFSSMPDRTLFNATEDCKKAPEAGACRAHMERYFYNPSTMTCEIFIYGGCLGNLNNFEDKAKCMESCHTAEDEDDTKNGPD</sequence>
<evidence type="ECO:0000313" key="8">
    <source>
        <dbReference type="EMBL" id="KAL3041545.1"/>
    </source>
</evidence>
<evidence type="ECO:0000256" key="1">
    <source>
        <dbReference type="ARBA" id="ARBA00004613"/>
    </source>
</evidence>
<dbReference type="GO" id="GO:0004867">
    <property type="term" value="F:serine-type endopeptidase inhibitor activity"/>
    <property type="evidence" value="ECO:0007669"/>
    <property type="project" value="UniProtKB-KW"/>
</dbReference>
<evidence type="ECO:0000256" key="6">
    <source>
        <dbReference type="SAM" id="SignalP"/>
    </source>
</evidence>
<dbReference type="AlphaFoldDB" id="A0ABD2FIM9"/>
<gene>
    <name evidence="8" type="ORF">OYC64_019687</name>
</gene>
<reference evidence="8 9" key="2">
    <citation type="journal article" date="2024" name="G3 (Bethesda)">
        <title>The genome of the cryopelagic Antarctic bald notothen, Trematomus borchgrevinki.</title>
        <authorList>
            <person name="Rayamajhi N."/>
            <person name="Rivera-Colon A.G."/>
            <person name="Minhas B.F."/>
            <person name="Cheng C.C."/>
            <person name="Catchen J.M."/>
        </authorList>
    </citation>
    <scope>NUCLEOTIDE SEQUENCE [LARGE SCALE GENOMIC DNA]</scope>
    <source>
        <strain evidence="8">AGRC-2024</strain>
    </source>
</reference>
<name>A0ABD2FIM9_PAGBO</name>
<comment type="subcellular location">
    <subcellularLocation>
        <location evidence="1">Secreted</location>
    </subcellularLocation>
</comment>
<dbReference type="InterPro" id="IPR036880">
    <property type="entry name" value="Kunitz_BPTI_sf"/>
</dbReference>
<dbReference type="FunFam" id="4.10.410.10:FF:000011">
    <property type="entry name" value="Tissue factor pathway inhibitor"/>
    <property type="match status" value="1"/>
</dbReference>
<feature type="domain" description="BPTI/Kunitz inhibitor" evidence="7">
    <location>
        <begin position="68"/>
        <end position="118"/>
    </location>
</feature>
<dbReference type="InterPro" id="IPR020901">
    <property type="entry name" value="Prtase_inh_Kunz-CS"/>
</dbReference>
<keyword evidence="6" id="KW-0732">Signal</keyword>
<dbReference type="EMBL" id="JBIYXZ010002089">
    <property type="protein sequence ID" value="KAL3041545.1"/>
    <property type="molecule type" value="Genomic_DNA"/>
</dbReference>
<evidence type="ECO:0000256" key="5">
    <source>
        <dbReference type="ARBA" id="ARBA00023157"/>
    </source>
</evidence>
<reference evidence="8 9" key="1">
    <citation type="journal article" date="2022" name="G3 (Bethesda)">
        <title>Evaluating Illumina-, Nanopore-, and PacBio-based genome assembly strategies with the bald notothen, Trematomus borchgrevinki.</title>
        <authorList>
            <person name="Rayamajhi N."/>
            <person name="Cheng C.C."/>
            <person name="Catchen J.M."/>
        </authorList>
    </citation>
    <scope>NUCLEOTIDE SEQUENCE [LARGE SCALE GENOMIC DNA]</scope>
    <source>
        <strain evidence="8">AGRC-2024</strain>
    </source>
</reference>